<feature type="domain" description="ATPase of the ABC class C-terminal" evidence="2">
    <location>
        <begin position="242"/>
        <end position="509"/>
    </location>
</feature>
<dbReference type="RefSeq" id="XP_016608351.1">
    <property type="nucleotide sequence ID" value="XM_016757369.1"/>
</dbReference>
<dbReference type="Proteomes" id="UP000053201">
    <property type="component" value="Unassembled WGS sequence"/>
</dbReference>
<dbReference type="Pfam" id="PF21117">
    <property type="entry name" value="MRB1590_C"/>
    <property type="match status" value="1"/>
</dbReference>
<dbReference type="AlphaFoldDB" id="A0A0L0HGV8"/>
<name>A0A0L0HGV8_SPIPD</name>
<evidence type="ECO:0000259" key="2">
    <source>
        <dbReference type="Pfam" id="PF09818"/>
    </source>
</evidence>
<evidence type="ECO:0008006" key="7">
    <source>
        <dbReference type="Google" id="ProtNLM"/>
    </source>
</evidence>
<evidence type="ECO:0000259" key="3">
    <source>
        <dbReference type="Pfam" id="PF20446"/>
    </source>
</evidence>
<dbReference type="Pfam" id="PF09818">
    <property type="entry name" value="ABC_ATPase"/>
    <property type="match status" value="1"/>
</dbReference>
<sequence length="663" mass="72790">MQGTRYSPYSNVPAGSSRGRGRGRGAYFKEKYGGGRSRELREERSGRDTPPTEVMNNSEGNCPVRTMRELASYLISIDRGSYGQYKGIKGYFAFDDGMQLFVDNVQSDPFAPPSKFRVRIPQESARFPADLFRTPVRRVALEDYITRQISTHVRSNKLHTPSNAGGGGWHGPKGADINIDTPGQQVLERTSLSITPAFVEARLTIGLPAQGRSILGRQACTLLTEVLPSLAAQTMRYAALDEQELRQFVESVEDQHTLRQLVKDAGLVSFVRNGAILPRESGASDRPMRGADVIPFVSPDSLRRVFTLPNRGVVEGMGVPRGITLIVGGGFHGKSTLLDALQVGIYNHIPGDGREFVVTDESVMKIRAEDGRSVTSVDISPFINNLPFEKDTTHFSTPDASGSTSMAANMQEALEIGCRGFLFDEDTCATNFLIRDRRMELLVSKENEPITPLISKIRSLYTEKGCSSILVVGGCGSYLDVADVVISMESYVPRDVTRKAKKIAADLPVALENGDLPYGPITDRIIVPKSHANNVPVQHDWHSEKGASEDSPLPQQRRSGKSKAIHTFLISLDGVDVNLSALEQLAHPSQARCIVDAALYVRDKMQGESRLTLKELVAALEREWDEKGIDCVHPFAWPVGNYARPRGLEVAGALNRLRGLVVE</sequence>
<feature type="compositionally biased region" description="Basic and acidic residues" evidence="1">
    <location>
        <begin position="27"/>
        <end position="47"/>
    </location>
</feature>
<feature type="domain" description="ATPase of the ABC class N-terminal" evidence="3">
    <location>
        <begin position="67"/>
        <end position="236"/>
    </location>
</feature>
<accession>A0A0L0HGV8</accession>
<dbReference type="PANTHER" id="PTHR38149">
    <property type="entry name" value="ATPASE"/>
    <property type="match status" value="1"/>
</dbReference>
<proteinExistence type="predicted"/>
<feature type="domain" description="MRB1590-like C-terminal" evidence="4">
    <location>
        <begin position="569"/>
        <end position="662"/>
    </location>
</feature>
<dbReference type="OrthoDB" id="189459at2759"/>
<feature type="compositionally biased region" description="Polar residues" evidence="1">
    <location>
        <begin position="1"/>
        <end position="14"/>
    </location>
</feature>
<protein>
    <recommendedName>
        <fullName evidence="7">ATPase of the ABC class</fullName>
    </recommendedName>
</protein>
<gene>
    <name evidence="5" type="ORF">SPPG_09212</name>
</gene>
<keyword evidence="6" id="KW-1185">Reference proteome</keyword>
<dbReference type="InterPro" id="IPR049069">
    <property type="entry name" value="MRB1590-like_C"/>
</dbReference>
<evidence type="ECO:0000259" key="4">
    <source>
        <dbReference type="Pfam" id="PF21117"/>
    </source>
</evidence>
<dbReference type="InterPro" id="IPR019195">
    <property type="entry name" value="ABC_ATPase_put"/>
</dbReference>
<evidence type="ECO:0000313" key="5">
    <source>
        <dbReference type="EMBL" id="KND00312.1"/>
    </source>
</evidence>
<dbReference type="GeneID" id="27692337"/>
<evidence type="ECO:0000256" key="1">
    <source>
        <dbReference type="SAM" id="MobiDB-lite"/>
    </source>
</evidence>
<dbReference type="InterPro" id="IPR046833">
    <property type="entry name" value="ABC_N"/>
</dbReference>
<dbReference type="eggNOG" id="ENOG502QT9W">
    <property type="taxonomic scope" value="Eukaryota"/>
</dbReference>
<dbReference type="Pfam" id="PF20446">
    <property type="entry name" value="ABC_N"/>
    <property type="match status" value="1"/>
</dbReference>
<dbReference type="InParanoid" id="A0A0L0HGV8"/>
<dbReference type="PANTHER" id="PTHR38149:SF1">
    <property type="entry name" value="ATPASE"/>
    <property type="match status" value="1"/>
</dbReference>
<organism evidence="5 6">
    <name type="scientific">Spizellomyces punctatus (strain DAOM BR117)</name>
    <dbReference type="NCBI Taxonomy" id="645134"/>
    <lineage>
        <taxon>Eukaryota</taxon>
        <taxon>Fungi</taxon>
        <taxon>Fungi incertae sedis</taxon>
        <taxon>Chytridiomycota</taxon>
        <taxon>Chytridiomycota incertae sedis</taxon>
        <taxon>Chytridiomycetes</taxon>
        <taxon>Spizellomycetales</taxon>
        <taxon>Spizellomycetaceae</taxon>
        <taxon>Spizellomyces</taxon>
    </lineage>
</organism>
<dbReference type="InterPro" id="IPR046834">
    <property type="entry name" value="ABC_ATPase_C"/>
</dbReference>
<reference evidence="5 6" key="1">
    <citation type="submission" date="2009-08" db="EMBL/GenBank/DDBJ databases">
        <title>The Genome Sequence of Spizellomyces punctatus strain DAOM BR117.</title>
        <authorList>
            <consortium name="The Broad Institute Genome Sequencing Platform"/>
            <person name="Russ C."/>
            <person name="Cuomo C."/>
            <person name="Shea T."/>
            <person name="Young S.K."/>
            <person name="Zeng Q."/>
            <person name="Koehrsen M."/>
            <person name="Haas B."/>
            <person name="Borodovsky M."/>
            <person name="Guigo R."/>
            <person name="Alvarado L."/>
            <person name="Berlin A."/>
            <person name="Bochicchio J."/>
            <person name="Borenstein D."/>
            <person name="Chapman S."/>
            <person name="Chen Z."/>
            <person name="Engels R."/>
            <person name="Freedman E."/>
            <person name="Gellesch M."/>
            <person name="Goldberg J."/>
            <person name="Griggs A."/>
            <person name="Gujja S."/>
            <person name="Heiman D."/>
            <person name="Hepburn T."/>
            <person name="Howarth C."/>
            <person name="Jen D."/>
            <person name="Larson L."/>
            <person name="Lewis B."/>
            <person name="Mehta T."/>
            <person name="Park D."/>
            <person name="Pearson M."/>
            <person name="Roberts A."/>
            <person name="Saif S."/>
            <person name="Shenoy N."/>
            <person name="Sisk P."/>
            <person name="Stolte C."/>
            <person name="Sykes S."/>
            <person name="Thomson T."/>
            <person name="Walk T."/>
            <person name="White J."/>
            <person name="Yandava C."/>
            <person name="Burger G."/>
            <person name="Gray M.W."/>
            <person name="Holland P.W.H."/>
            <person name="King N."/>
            <person name="Lang F.B.F."/>
            <person name="Roger A.J."/>
            <person name="Ruiz-Trillo I."/>
            <person name="Lander E."/>
            <person name="Nusbaum C."/>
        </authorList>
    </citation>
    <scope>NUCLEOTIDE SEQUENCE [LARGE SCALE GENOMIC DNA]</scope>
    <source>
        <strain evidence="5 6">DAOM BR117</strain>
    </source>
</reference>
<evidence type="ECO:0000313" key="6">
    <source>
        <dbReference type="Proteomes" id="UP000053201"/>
    </source>
</evidence>
<dbReference type="EMBL" id="KQ257456">
    <property type="protein sequence ID" value="KND00312.1"/>
    <property type="molecule type" value="Genomic_DNA"/>
</dbReference>
<feature type="region of interest" description="Disordered" evidence="1">
    <location>
        <begin position="1"/>
        <end position="61"/>
    </location>
</feature>
<dbReference type="VEuPathDB" id="FungiDB:SPPG_09212"/>
<dbReference type="OMA" id="IRDRRMQ"/>